<keyword evidence="4 6" id="KW-1133">Transmembrane helix</keyword>
<dbReference type="AlphaFoldDB" id="A0A6G7Y420"/>
<name>A0A6G7Y420_9ACTN</name>
<gene>
    <name evidence="7" type="ORF">G7070_04310</name>
</gene>
<evidence type="ECO:0000256" key="4">
    <source>
        <dbReference type="ARBA" id="ARBA00022989"/>
    </source>
</evidence>
<evidence type="ECO:0000313" key="7">
    <source>
        <dbReference type="EMBL" id="QIK71634.1"/>
    </source>
</evidence>
<feature type="transmembrane region" description="Helical" evidence="6">
    <location>
        <begin position="174"/>
        <end position="194"/>
    </location>
</feature>
<keyword evidence="2" id="KW-1003">Cell membrane</keyword>
<feature type="transmembrane region" description="Helical" evidence="6">
    <location>
        <begin position="301"/>
        <end position="317"/>
    </location>
</feature>
<feature type="transmembrane region" description="Helical" evidence="6">
    <location>
        <begin position="148"/>
        <end position="167"/>
    </location>
</feature>
<feature type="transmembrane region" description="Helical" evidence="6">
    <location>
        <begin position="65"/>
        <end position="86"/>
    </location>
</feature>
<feature type="transmembrane region" description="Helical" evidence="6">
    <location>
        <begin position="206"/>
        <end position="227"/>
    </location>
</feature>
<proteinExistence type="predicted"/>
<dbReference type="InterPro" id="IPR019108">
    <property type="entry name" value="Caa3_assmbl_CtaG-rel"/>
</dbReference>
<feature type="transmembrane region" description="Helical" evidence="6">
    <location>
        <begin position="98"/>
        <end position="119"/>
    </location>
</feature>
<sequence>MSASPSPSHAPRVLSTGLLLALAAAVVAAYVTVWLVGLDLSVRPPLPARFQADHVTGLISLVADLTARLGAVGALGAFVAALAGGLDAGRLTERGGRFAAWGGRLAQVWFAASVLNTFANPAYVNGVGLHTTLTPASWWTFLWASPSALAWLYSAAVALGCVVAAYASRRWATFALCWAAGVSALLFVSVTGNVTVGLDHDWATDAAVILTLTAVPLLSLAVGSWLAGTTAAARGYQRVALPLLLIAAAGQAVVAWQQLAGVPATATPFGLWQLVMAGIAVLWLASWALRAVRGARPGASVGLDAVLGVAYLAALTAENHVPSPRFLEPQTVMINYLGYQVQVGPTIERLVSLGRPNLLWVVIVVAAIAWYVTAWLRARRLGRPYPLLRLVSWCAAWLLTLFLAVTGLWEYSTVQYSWHMVVHMTVNMMVPVLAVLGAPLSLIRAASDPQPGHVGAAAGLDALEASRPWQIMTSPLVAWLLYVGSLFMVYFTPAFSWLMKYHWAHQLMLLFFMATGYLFFEQIIGSDRPGRQLPHLLKLALVISIMPFHAIFAVSILSSRTLIGAEFYQTIAPPWIPDLLAEQNIAGQATWFLGEVPLFLVIAALAAQWFRSDSKEAADSDAAEESGDDDSFDAYNDMLAELARRDRQAEREAHLRKFQP</sequence>
<evidence type="ECO:0000256" key="1">
    <source>
        <dbReference type="ARBA" id="ARBA00004651"/>
    </source>
</evidence>
<evidence type="ECO:0000313" key="8">
    <source>
        <dbReference type="Proteomes" id="UP000501058"/>
    </source>
</evidence>
<dbReference type="EMBL" id="CP049865">
    <property type="protein sequence ID" value="QIK71634.1"/>
    <property type="molecule type" value="Genomic_DNA"/>
</dbReference>
<protein>
    <submittedName>
        <fullName evidence="7">Cytochrome c oxidase assembly protein</fullName>
    </submittedName>
</protein>
<feature type="transmembrane region" description="Helical" evidence="6">
    <location>
        <begin position="421"/>
        <end position="443"/>
    </location>
</feature>
<dbReference type="GO" id="GO:0005886">
    <property type="term" value="C:plasma membrane"/>
    <property type="evidence" value="ECO:0007669"/>
    <property type="project" value="UniProtKB-SubCell"/>
</dbReference>
<accession>A0A6G7Y420</accession>
<dbReference type="KEGG" id="prv:G7070_04310"/>
<keyword evidence="5 6" id="KW-0472">Membrane</keyword>
<comment type="subcellular location">
    <subcellularLocation>
        <location evidence="1">Cell membrane</location>
        <topology evidence="1">Multi-pass membrane protein</topology>
    </subcellularLocation>
</comment>
<feature type="transmembrane region" description="Helical" evidence="6">
    <location>
        <begin position="503"/>
        <end position="524"/>
    </location>
</feature>
<reference evidence="7 8" key="1">
    <citation type="submission" date="2020-03" db="EMBL/GenBank/DDBJ databases">
        <title>Propioniciclava sp. nov., isolated from Hydrophilus acuminatus.</title>
        <authorList>
            <person name="Hyun D.-W."/>
            <person name="Bae J.-W."/>
        </authorList>
    </citation>
    <scope>NUCLEOTIDE SEQUENCE [LARGE SCALE GENOMIC DNA]</scope>
    <source>
        <strain evidence="7 8">HDW11</strain>
    </source>
</reference>
<feature type="transmembrane region" description="Helical" evidence="6">
    <location>
        <begin position="536"/>
        <end position="557"/>
    </location>
</feature>
<feature type="transmembrane region" description="Helical" evidence="6">
    <location>
        <begin position="390"/>
        <end position="409"/>
    </location>
</feature>
<feature type="transmembrane region" description="Helical" evidence="6">
    <location>
        <begin position="239"/>
        <end position="259"/>
    </location>
</feature>
<feature type="transmembrane region" description="Helical" evidence="6">
    <location>
        <begin position="589"/>
        <end position="610"/>
    </location>
</feature>
<keyword evidence="8" id="KW-1185">Reference proteome</keyword>
<feature type="transmembrane region" description="Helical" evidence="6">
    <location>
        <begin position="476"/>
        <end position="497"/>
    </location>
</feature>
<organism evidence="7 8">
    <name type="scientific">Propioniciclava coleopterorum</name>
    <dbReference type="NCBI Taxonomy" id="2714937"/>
    <lineage>
        <taxon>Bacteria</taxon>
        <taxon>Bacillati</taxon>
        <taxon>Actinomycetota</taxon>
        <taxon>Actinomycetes</taxon>
        <taxon>Propionibacteriales</taxon>
        <taxon>Propionibacteriaceae</taxon>
        <taxon>Propioniciclava</taxon>
    </lineage>
</organism>
<evidence type="ECO:0000256" key="2">
    <source>
        <dbReference type="ARBA" id="ARBA00022475"/>
    </source>
</evidence>
<evidence type="ECO:0000256" key="6">
    <source>
        <dbReference type="SAM" id="Phobius"/>
    </source>
</evidence>
<feature type="transmembrane region" description="Helical" evidence="6">
    <location>
        <begin position="358"/>
        <end position="378"/>
    </location>
</feature>
<keyword evidence="3 6" id="KW-0812">Transmembrane</keyword>
<evidence type="ECO:0000256" key="3">
    <source>
        <dbReference type="ARBA" id="ARBA00022692"/>
    </source>
</evidence>
<dbReference type="Pfam" id="PF09678">
    <property type="entry name" value="Caa3_CtaG"/>
    <property type="match status" value="1"/>
</dbReference>
<dbReference type="Proteomes" id="UP000501058">
    <property type="component" value="Chromosome"/>
</dbReference>
<evidence type="ECO:0000256" key="5">
    <source>
        <dbReference type="ARBA" id="ARBA00023136"/>
    </source>
</evidence>
<dbReference type="RefSeq" id="WP_166232229.1">
    <property type="nucleotide sequence ID" value="NZ_CP049865.1"/>
</dbReference>
<feature type="transmembrane region" description="Helical" evidence="6">
    <location>
        <begin position="271"/>
        <end position="289"/>
    </location>
</feature>